<name>A0A6S6VLY1_9PLEO</name>
<evidence type="ECO:0000313" key="2">
    <source>
        <dbReference type="Proteomes" id="UP000472372"/>
    </source>
</evidence>
<dbReference type="PANTHER" id="PTHR47332">
    <property type="entry name" value="SET DOMAIN-CONTAINING PROTEIN 5"/>
    <property type="match status" value="1"/>
</dbReference>
<organism evidence="1 2">
    <name type="scientific">Pyrenophora teres f. teres</name>
    <dbReference type="NCBI Taxonomy" id="97479"/>
    <lineage>
        <taxon>Eukaryota</taxon>
        <taxon>Fungi</taxon>
        <taxon>Dikarya</taxon>
        <taxon>Ascomycota</taxon>
        <taxon>Pezizomycotina</taxon>
        <taxon>Dothideomycetes</taxon>
        <taxon>Pleosporomycetidae</taxon>
        <taxon>Pleosporales</taxon>
        <taxon>Pleosporineae</taxon>
        <taxon>Pleosporaceae</taxon>
        <taxon>Pyrenophora</taxon>
    </lineage>
</organism>
<dbReference type="AlphaFoldDB" id="A0A6S6VLY1"/>
<dbReference type="InterPro" id="IPR001214">
    <property type="entry name" value="SET_dom"/>
</dbReference>
<dbReference type="InterPro" id="IPR046341">
    <property type="entry name" value="SET_dom_sf"/>
</dbReference>
<gene>
    <name evidence="1" type="ORF">PTTW11_03471</name>
</gene>
<dbReference type="Proteomes" id="UP000472372">
    <property type="component" value="Chromosome 3"/>
</dbReference>
<accession>A0A6S6VLY1</accession>
<proteinExistence type="predicted"/>
<dbReference type="Gene3D" id="2.170.270.10">
    <property type="entry name" value="SET domain"/>
    <property type="match status" value="1"/>
</dbReference>
<protein>
    <submittedName>
        <fullName evidence="1">Protein containing SET domain protein</fullName>
    </submittedName>
</protein>
<dbReference type="SUPFAM" id="SSF82199">
    <property type="entry name" value="SET domain"/>
    <property type="match status" value="1"/>
</dbReference>
<dbReference type="PANTHER" id="PTHR47332:SF6">
    <property type="entry name" value="SET DOMAIN-CONTAINING PROTEIN"/>
    <property type="match status" value="1"/>
</dbReference>
<dbReference type="SMART" id="SM00317">
    <property type="entry name" value="SET"/>
    <property type="match status" value="1"/>
</dbReference>
<dbReference type="InterPro" id="IPR053185">
    <property type="entry name" value="SET_domain_protein"/>
</dbReference>
<dbReference type="Pfam" id="PF00856">
    <property type="entry name" value="SET"/>
    <property type="match status" value="1"/>
</dbReference>
<evidence type="ECO:0000313" key="1">
    <source>
        <dbReference type="EMBL" id="CAE7022698.1"/>
    </source>
</evidence>
<reference evidence="1" key="1">
    <citation type="submission" date="2021-02" db="EMBL/GenBank/DDBJ databases">
        <authorList>
            <person name="Syme A R."/>
            <person name="Syme A R."/>
            <person name="Moolhuijzen P."/>
        </authorList>
    </citation>
    <scope>NUCLEOTIDE SEQUENCE</scope>
    <source>
        <strain evidence="1">W1-1</strain>
    </source>
</reference>
<dbReference type="PROSITE" id="PS50280">
    <property type="entry name" value="SET"/>
    <property type="match status" value="1"/>
</dbReference>
<sequence>MHSTSWSQRRQRPLHFAISAFALASTVKAELFYTARSLAVQDGFINKAPTICPVAQDGYTIDTFPWTHYPTCVDVALSGEEETGLDVRQTFCAYTNADYNNGRGISFVVSPEVAATVTMETFGMGIGGMEGQVSEEMGMWEVKEAGVKGKGLFVRKDVGAIFAGESVIMQTPVLFVTKELLGTSSISEKRHVLEKAVEQLPTKTRETVKKLDVNVDGSFEDMVTTNGISVKWPWVDEVPELQAIIPEAARINHACRPNTQWRFDDYTLSFEVVALTDIKPGEEITRSYGYETRSYHRRIKSLEANFGFTCACPLCTADEAAIEKSNDRLSEIKALKSALPTDVKETPELLRLVTNLVSLLEEEGLVAQLPQYEEMMAYTWSSYGKEDRAKYWAGRAQKHWEIVAGRESWEQRRCGDLERNVTAHQTWGTWEGEAWVG</sequence>
<dbReference type="EMBL" id="HG992979">
    <property type="protein sequence ID" value="CAE7022698.1"/>
    <property type="molecule type" value="Genomic_DNA"/>
</dbReference>
<dbReference type="CDD" id="cd20071">
    <property type="entry name" value="SET_SMYD"/>
    <property type="match status" value="1"/>
</dbReference>